<dbReference type="OrthoDB" id="9810457at2"/>
<evidence type="ECO:0000313" key="9">
    <source>
        <dbReference type="EMBL" id="RKR07507.1"/>
    </source>
</evidence>
<gene>
    <name evidence="9" type="ORF">C7446_0319</name>
</gene>
<feature type="transmembrane region" description="Helical" evidence="8">
    <location>
        <begin position="37"/>
        <end position="56"/>
    </location>
</feature>
<dbReference type="EMBL" id="RBIN01000001">
    <property type="protein sequence ID" value="RKR07507.1"/>
    <property type="molecule type" value="Genomic_DNA"/>
</dbReference>
<feature type="transmembrane region" description="Helical" evidence="8">
    <location>
        <begin position="90"/>
        <end position="114"/>
    </location>
</feature>
<evidence type="ECO:0000256" key="1">
    <source>
        <dbReference type="ARBA" id="ARBA00004651"/>
    </source>
</evidence>
<feature type="transmembrane region" description="Helical" evidence="8">
    <location>
        <begin position="191"/>
        <end position="211"/>
    </location>
</feature>
<keyword evidence="5 8" id="KW-0812">Transmembrane</keyword>
<proteinExistence type="inferred from homology"/>
<dbReference type="GO" id="GO:0055085">
    <property type="term" value="P:transmembrane transport"/>
    <property type="evidence" value="ECO:0007669"/>
    <property type="project" value="InterPro"/>
</dbReference>
<organism evidence="9 10">
    <name type="scientific">Kushneria sinocarnis</name>
    <dbReference type="NCBI Taxonomy" id="595502"/>
    <lineage>
        <taxon>Bacteria</taxon>
        <taxon>Pseudomonadati</taxon>
        <taxon>Pseudomonadota</taxon>
        <taxon>Gammaproteobacteria</taxon>
        <taxon>Oceanospirillales</taxon>
        <taxon>Halomonadaceae</taxon>
        <taxon>Kushneria</taxon>
    </lineage>
</organism>
<dbReference type="PANTHER" id="PTHR36838">
    <property type="entry name" value="AUXIN EFFLUX CARRIER FAMILY PROTEIN"/>
    <property type="match status" value="1"/>
</dbReference>
<feature type="transmembrane region" description="Helical" evidence="8">
    <location>
        <begin position="279"/>
        <end position="297"/>
    </location>
</feature>
<comment type="caution">
    <text evidence="9">The sequence shown here is derived from an EMBL/GenBank/DDBJ whole genome shotgun (WGS) entry which is preliminary data.</text>
</comment>
<protein>
    <recommendedName>
        <fullName evidence="11">AEC family transporter</fullName>
    </recommendedName>
</protein>
<feature type="transmembrane region" description="Helical" evidence="8">
    <location>
        <begin position="164"/>
        <end position="185"/>
    </location>
</feature>
<keyword evidence="7 8" id="KW-0472">Membrane</keyword>
<dbReference type="Gene3D" id="1.20.1530.20">
    <property type="match status" value="1"/>
</dbReference>
<keyword evidence="6 8" id="KW-1133">Transmembrane helix</keyword>
<name>A0A420X187_9GAMM</name>
<evidence type="ECO:0000256" key="6">
    <source>
        <dbReference type="ARBA" id="ARBA00022989"/>
    </source>
</evidence>
<dbReference type="GO" id="GO:0005886">
    <property type="term" value="C:plasma membrane"/>
    <property type="evidence" value="ECO:0007669"/>
    <property type="project" value="UniProtKB-SubCell"/>
</dbReference>
<evidence type="ECO:0000256" key="7">
    <source>
        <dbReference type="ARBA" id="ARBA00023136"/>
    </source>
</evidence>
<dbReference type="InterPro" id="IPR038770">
    <property type="entry name" value="Na+/solute_symporter_sf"/>
</dbReference>
<dbReference type="InterPro" id="IPR004776">
    <property type="entry name" value="Mem_transp_PIN-like"/>
</dbReference>
<reference evidence="9 10" key="1">
    <citation type="submission" date="2018-10" db="EMBL/GenBank/DDBJ databases">
        <title>Genomic Encyclopedia of Type Strains, Phase IV (KMG-IV): sequencing the most valuable type-strain genomes for metagenomic binning, comparative biology and taxonomic classification.</title>
        <authorList>
            <person name="Goeker M."/>
        </authorList>
    </citation>
    <scope>NUCLEOTIDE SEQUENCE [LARGE SCALE GENOMIC DNA]</scope>
    <source>
        <strain evidence="9 10">DSM 23229</strain>
    </source>
</reference>
<evidence type="ECO:0000256" key="4">
    <source>
        <dbReference type="ARBA" id="ARBA00022475"/>
    </source>
</evidence>
<evidence type="ECO:0000256" key="8">
    <source>
        <dbReference type="SAM" id="Phobius"/>
    </source>
</evidence>
<comment type="subcellular location">
    <subcellularLocation>
        <location evidence="1">Cell membrane</location>
        <topology evidence="1">Multi-pass membrane protein</topology>
    </subcellularLocation>
</comment>
<dbReference type="PANTHER" id="PTHR36838:SF3">
    <property type="entry name" value="TRANSPORTER AUXIN EFFLUX CARRIER EC FAMILY"/>
    <property type="match status" value="1"/>
</dbReference>
<keyword evidence="3" id="KW-0813">Transport</keyword>
<evidence type="ECO:0000256" key="2">
    <source>
        <dbReference type="ARBA" id="ARBA00010145"/>
    </source>
</evidence>
<keyword evidence="4" id="KW-1003">Cell membrane</keyword>
<keyword evidence="10" id="KW-1185">Reference proteome</keyword>
<feature type="transmembrane region" description="Helical" evidence="8">
    <location>
        <begin position="6"/>
        <end position="25"/>
    </location>
</feature>
<sequence>MVAVWAILPIFGLIVLGYLLGWRGWLSPEGMGGLSTITFRLFMPCLLFTGIARAPLGDALSPVLIALYFLPALLIFTFVNTVVDRRRHQATALGLAGSYSNNVLVGLPLVAALFGDRGLVYLYAILAAHSLVLFTAQSVHVALADAEGRRPGLGSILATLKNPLVMALLLGMEVNALGLGLPETVWQMLDWLSRAALPCALLVLGIGLTRYRLRSNRLVWSVCALKLIAFPLLVALATTLAGVGSVEQQVLVLLAAGPIGVNALAFATTAEDQRTVGGLIFLSTLLAALTLPIWMAVMG</sequence>
<dbReference type="Pfam" id="PF03547">
    <property type="entry name" value="Mem_trans"/>
    <property type="match status" value="2"/>
</dbReference>
<dbReference type="Proteomes" id="UP000281975">
    <property type="component" value="Unassembled WGS sequence"/>
</dbReference>
<comment type="similarity">
    <text evidence="2">Belongs to the auxin efflux carrier (TC 2.A.69) family.</text>
</comment>
<dbReference type="RefSeq" id="WP_121170627.1">
    <property type="nucleotide sequence ID" value="NZ_RBIN01000001.1"/>
</dbReference>
<feature type="transmembrane region" description="Helical" evidence="8">
    <location>
        <begin position="218"/>
        <end position="243"/>
    </location>
</feature>
<feature type="transmembrane region" description="Helical" evidence="8">
    <location>
        <begin position="62"/>
        <end position="83"/>
    </location>
</feature>
<evidence type="ECO:0000256" key="3">
    <source>
        <dbReference type="ARBA" id="ARBA00022448"/>
    </source>
</evidence>
<evidence type="ECO:0000256" key="5">
    <source>
        <dbReference type="ARBA" id="ARBA00022692"/>
    </source>
</evidence>
<evidence type="ECO:0000313" key="10">
    <source>
        <dbReference type="Proteomes" id="UP000281975"/>
    </source>
</evidence>
<dbReference type="AlphaFoldDB" id="A0A420X187"/>
<feature type="transmembrane region" description="Helical" evidence="8">
    <location>
        <begin position="120"/>
        <end position="143"/>
    </location>
</feature>
<accession>A0A420X187</accession>
<evidence type="ECO:0008006" key="11">
    <source>
        <dbReference type="Google" id="ProtNLM"/>
    </source>
</evidence>
<feature type="transmembrane region" description="Helical" evidence="8">
    <location>
        <begin position="249"/>
        <end position="267"/>
    </location>
</feature>